<dbReference type="Pfam" id="PF24312">
    <property type="entry name" value="Ig-like_POM152"/>
    <property type="match status" value="3"/>
</dbReference>
<feature type="domain" description="Nucleoporin POM152 Ig-like" evidence="4">
    <location>
        <begin position="901"/>
        <end position="988"/>
    </location>
</feature>
<feature type="domain" description="Nucleoporin POM152 immunoglobulin-like" evidence="2">
    <location>
        <begin position="1019"/>
        <end position="1108"/>
    </location>
</feature>
<dbReference type="GO" id="GO:0070762">
    <property type="term" value="C:nuclear pore transmembrane ring"/>
    <property type="evidence" value="ECO:0007669"/>
    <property type="project" value="TreeGrafter"/>
</dbReference>
<dbReference type="InterPro" id="IPR056543">
    <property type="entry name" value="Ig-like_POM152_9th"/>
</dbReference>
<evidence type="ECO:0000259" key="2">
    <source>
        <dbReference type="Pfam" id="PF23664"/>
    </source>
</evidence>
<organism evidence="7 8">
    <name type="scientific">Tolypocladium ophioglossoides (strain CBS 100239)</name>
    <name type="common">Snaketongue truffleclub</name>
    <name type="synonym">Elaphocordyceps ophioglossoides</name>
    <dbReference type="NCBI Taxonomy" id="1163406"/>
    <lineage>
        <taxon>Eukaryota</taxon>
        <taxon>Fungi</taxon>
        <taxon>Dikarya</taxon>
        <taxon>Ascomycota</taxon>
        <taxon>Pezizomycotina</taxon>
        <taxon>Sordariomycetes</taxon>
        <taxon>Hypocreomycetidae</taxon>
        <taxon>Hypocreales</taxon>
        <taxon>Ophiocordycipitaceae</taxon>
        <taxon>Tolypocladium</taxon>
    </lineage>
</organism>
<feature type="domain" description="Nucleoporin POM152 first Ig-like" evidence="5">
    <location>
        <begin position="342"/>
        <end position="451"/>
    </location>
</feature>
<dbReference type="InterPro" id="IPR056541">
    <property type="entry name" value="Ig-like_POM152"/>
</dbReference>
<feature type="region of interest" description="Disordered" evidence="1">
    <location>
        <begin position="90"/>
        <end position="182"/>
    </location>
</feature>
<dbReference type="InterPro" id="IPR056542">
    <property type="entry name" value="Ig-like_POM152_1st"/>
</dbReference>
<evidence type="ECO:0000313" key="8">
    <source>
        <dbReference type="Proteomes" id="UP000036947"/>
    </source>
</evidence>
<evidence type="ECO:0000313" key="7">
    <source>
        <dbReference type="EMBL" id="KND93097.1"/>
    </source>
</evidence>
<feature type="compositionally biased region" description="Low complexity" evidence="1">
    <location>
        <begin position="163"/>
        <end position="182"/>
    </location>
</feature>
<dbReference type="Pfam" id="PF24527">
    <property type="entry name" value="Ig-like_Pom152_9"/>
    <property type="match status" value="1"/>
</dbReference>
<dbReference type="EMBL" id="LFRF01000004">
    <property type="protein sequence ID" value="KND93097.1"/>
    <property type="molecule type" value="Genomic_DNA"/>
</dbReference>
<dbReference type="Pfam" id="PF24519">
    <property type="entry name" value="Ig-like_Pom152_1"/>
    <property type="match status" value="1"/>
</dbReference>
<feature type="domain" description="Nucleoporin POM152 Ig-like" evidence="4">
    <location>
        <begin position="592"/>
        <end position="695"/>
    </location>
</feature>
<dbReference type="PANTHER" id="PTHR28206:SF1">
    <property type="entry name" value="NUCLEOPORIN POM152"/>
    <property type="match status" value="1"/>
</dbReference>
<dbReference type="GO" id="GO:0006999">
    <property type="term" value="P:nuclear pore organization"/>
    <property type="evidence" value="ECO:0007669"/>
    <property type="project" value="TreeGrafter"/>
</dbReference>
<feature type="domain" description="Nucleoporin POM152 N-terminal transmembrane" evidence="3">
    <location>
        <begin position="206"/>
        <end position="291"/>
    </location>
</feature>
<feature type="domain" description="Nucleoporin POM152 ninth Ig-like" evidence="6">
    <location>
        <begin position="1217"/>
        <end position="1293"/>
    </location>
</feature>
<dbReference type="GO" id="GO:0006606">
    <property type="term" value="P:protein import into nucleus"/>
    <property type="evidence" value="ECO:0007669"/>
    <property type="project" value="TreeGrafter"/>
</dbReference>
<dbReference type="PANTHER" id="PTHR28206">
    <property type="entry name" value="NUCLEOPORIN POM152"/>
    <property type="match status" value="1"/>
</dbReference>
<dbReference type="GO" id="GO:0017056">
    <property type="term" value="F:structural constituent of nuclear pore"/>
    <property type="evidence" value="ECO:0007669"/>
    <property type="project" value="InterPro"/>
</dbReference>
<proteinExistence type="predicted"/>
<gene>
    <name evidence="7" type="ORF">TOPH_02111</name>
</gene>
<evidence type="ECO:0000256" key="1">
    <source>
        <dbReference type="SAM" id="MobiDB-lite"/>
    </source>
</evidence>
<comment type="caution">
    <text evidence="7">The sequence shown here is derived from an EMBL/GenBank/DDBJ whole genome shotgun (WGS) entry which is preliminary data.</text>
</comment>
<evidence type="ECO:0000259" key="5">
    <source>
        <dbReference type="Pfam" id="PF24519"/>
    </source>
</evidence>
<accession>A0A0L0NG36</accession>
<name>A0A0L0NG36_TOLOC</name>
<keyword evidence="8" id="KW-1185">Reference proteome</keyword>
<feature type="domain" description="Nucleoporin POM152 immunoglobulin-like" evidence="2">
    <location>
        <begin position="699"/>
        <end position="801"/>
    </location>
</feature>
<dbReference type="Proteomes" id="UP000036947">
    <property type="component" value="Unassembled WGS sequence"/>
</dbReference>
<dbReference type="InterPro" id="IPR056540">
    <property type="entry name" value="TMD_POM152"/>
</dbReference>
<dbReference type="OrthoDB" id="5529162at2759"/>
<dbReference type="STRING" id="1163406.A0A0L0NG36"/>
<reference evidence="7 8" key="1">
    <citation type="journal article" date="2015" name="BMC Genomics">
        <title>The genome of the truffle-parasite Tolypocladium ophioglossoides and the evolution of antifungal peptaibiotics.</title>
        <authorList>
            <person name="Quandt C.A."/>
            <person name="Bushley K.E."/>
            <person name="Spatafora J.W."/>
        </authorList>
    </citation>
    <scope>NUCLEOTIDE SEQUENCE [LARGE SCALE GENOMIC DNA]</scope>
    <source>
        <strain evidence="7 8">CBS 100239</strain>
    </source>
</reference>
<feature type="domain" description="Nucleoporin POM152 Ig-like" evidence="4">
    <location>
        <begin position="1299"/>
        <end position="1389"/>
    </location>
</feature>
<protein>
    <submittedName>
        <fullName evidence="7">Nucleoporin</fullName>
    </submittedName>
</protein>
<dbReference type="InterPro" id="IPR056544">
    <property type="entry name" value="Ig_POM152"/>
</dbReference>
<evidence type="ECO:0000259" key="4">
    <source>
        <dbReference type="Pfam" id="PF24312"/>
    </source>
</evidence>
<evidence type="ECO:0000259" key="3">
    <source>
        <dbReference type="Pfam" id="PF24097"/>
    </source>
</evidence>
<evidence type="ECO:0000259" key="6">
    <source>
        <dbReference type="Pfam" id="PF24527"/>
    </source>
</evidence>
<dbReference type="Pfam" id="PF24097">
    <property type="entry name" value="TMD_POM152"/>
    <property type="match status" value="1"/>
</dbReference>
<sequence>MNSTGTRPTQPTLETAVDGLTSWPMAPRDAELQAPGSALWLASLRRRRAIVIQSQRFKRRPPEPWKMAPGSSRRVLLVNVTEFFVQLHEKKTPSPQHHHHHHHHHHAAHAHARAPPRLLALPDASSAPTPPGTRNAMSTTPRMRSGFPATPATTARRRPVPETPSTVGSVSSAGGSTRSPALPLAPENLAAHSVTSEPVIPLTFLDAPQQRLYAFAVYVLLWAWKLYDWLQVVEDGDSSWWLFLKWIFIDFAFLFGLPELRIPWLELSQAVVTSVFTGHLILNYMLMFNIPLPWQSWLLGLVKILYDRELSISEHSVKASNILNNHSLIMGRQIINILPEGSAVLNPEHMPYCLNPKSKTSAALPIYFNATVPAEIELIRIDLDTNKEETIKISNRDVNKVAKLIRDQSADPNTAGFSWQYPVKKPGVYRLGKVLDEYKLEVQRTTKDTYVVPCPRARIQTAKSPQRCIRDLSDLSLEVFGTPPLKIVYRRTINGKNDGFHFQSLQPDGFTSPLLQATSNTALGGDEDFSWVRPSKVTVGLNESMTSSGEWEYSVEEVHDAFGNIVKYTEPGSEAEHIVTKSLTQRFAVKERPKVRMQGCDLRNPLKVAKGQPAKLPVTFGLAGDVSDTSHKLTWEFSPIDSLTNSGDHGDNISIGSHSAKNSRDKPLVSAPGLYTLKSVSSGSCEGEVDEPSSCLLLNPLEPHLSIRSEDIPDKCAGNSIGLRVDLDLVGTPPFTVRYQIISDGQVENQAHRVPGLRSQLELVPKRAGRHKYIFKSIDDAVYTGLPLEGEDKVLEQVVKPAASATIANQDRVVHACLDSEVQVDVELSGDPPFNLEWETVHDGKRKTERATSIEKSRFKIKTATLTKGGEYILALSSIQDKRGCRTFLQDQLKISVRRQRPRGAFGLVEQKNSIMAVESDTALRLPLRLQGEAPWTISYRNLNGSGEVLTKTATSANDYLLVRSRGVYELVNVKDNQCPGSVDASASKFHVDWFPRPRISLIETDRITPTEDVFIKKEVCEGDVDGFEVKLQGSPPYHVQYEVKHKSLQGSTSPSQKNFDAALAKAAISMDTTKAGDYTYRFFGLADNLYNSDKDFHPLVVQQRVNARPSATFSKPGQSFKYCMEEQEQEDKIPITLTGVAPFYVEVEIKHQSGSPPETYRIPSINSNSYGMPIPREHLRLGTQQLRLRKVRDARGCQQKYEIGAPSIQIQLFDAPSIYPLESREDFCVGERIAYTLSGTPPFDVAYDFNGHWNAKSQTTNFRRIAEKPGEFTITSISDKASECRAAVKLHKTIHPLPRVQISRGKLSRVDIHEGNEVDILFEFWGTPPFEFTYTRSTNAKRAQRSVVLETRHDVSHEHSKVVKASQEGRYEVVAIKDKFCSFSTQQAEQRDS</sequence>
<dbReference type="Pfam" id="PF23664">
    <property type="entry name" value="Ig_Pom152"/>
    <property type="match status" value="2"/>
</dbReference>
<feature type="compositionally biased region" description="Basic residues" evidence="1">
    <location>
        <begin position="96"/>
        <end position="114"/>
    </location>
</feature>
<dbReference type="InterPro" id="IPR037701">
    <property type="entry name" value="Pom152"/>
</dbReference>